<sequence>AAPAPPIPESPAGGWAAPSSGAACGLAPGCKALGLNGDCCPTPDGARLGCCPTGDSTAQSAVAGTAAPTSSTPSSGIGSVEDKDSDAVVSEASCGKSPGCSVLGLEGNCCPNNDGVRLGCCDQPLLKDSLTLAAKTPGPLMTLYMYRVQDDMDYPLNGINTANLDGDVWYLHNEVV</sequence>
<evidence type="ECO:0000256" key="1">
    <source>
        <dbReference type="SAM" id="MobiDB-lite"/>
    </source>
</evidence>
<accession>A0A813IGN4</accession>
<feature type="compositionally biased region" description="Low complexity" evidence="1">
    <location>
        <begin position="62"/>
        <end position="79"/>
    </location>
</feature>
<gene>
    <name evidence="2" type="ORF">PGLA2088_LOCUS8071</name>
</gene>
<dbReference type="EMBL" id="CAJNNW010008593">
    <property type="protein sequence ID" value="CAE8650196.1"/>
    <property type="molecule type" value="Genomic_DNA"/>
</dbReference>
<feature type="region of interest" description="Disordered" evidence="1">
    <location>
        <begin position="62"/>
        <end position="84"/>
    </location>
</feature>
<evidence type="ECO:0000313" key="3">
    <source>
        <dbReference type="Proteomes" id="UP000626109"/>
    </source>
</evidence>
<reference evidence="2" key="1">
    <citation type="submission" date="2021-02" db="EMBL/GenBank/DDBJ databases">
        <authorList>
            <person name="Dougan E. K."/>
            <person name="Rhodes N."/>
            <person name="Thang M."/>
            <person name="Chan C."/>
        </authorList>
    </citation>
    <scope>NUCLEOTIDE SEQUENCE</scope>
</reference>
<proteinExistence type="predicted"/>
<organism evidence="2 3">
    <name type="scientific">Polarella glacialis</name>
    <name type="common">Dinoflagellate</name>
    <dbReference type="NCBI Taxonomy" id="89957"/>
    <lineage>
        <taxon>Eukaryota</taxon>
        <taxon>Sar</taxon>
        <taxon>Alveolata</taxon>
        <taxon>Dinophyceae</taxon>
        <taxon>Suessiales</taxon>
        <taxon>Suessiaceae</taxon>
        <taxon>Polarella</taxon>
    </lineage>
</organism>
<evidence type="ECO:0000313" key="2">
    <source>
        <dbReference type="EMBL" id="CAE8650196.1"/>
    </source>
</evidence>
<feature type="non-terminal residue" evidence="2">
    <location>
        <position position="1"/>
    </location>
</feature>
<name>A0A813IGN4_POLGL</name>
<feature type="non-terminal residue" evidence="2">
    <location>
        <position position="176"/>
    </location>
</feature>
<protein>
    <submittedName>
        <fullName evidence="2">Uncharacterized protein</fullName>
    </submittedName>
</protein>
<comment type="caution">
    <text evidence="2">The sequence shown here is derived from an EMBL/GenBank/DDBJ whole genome shotgun (WGS) entry which is preliminary data.</text>
</comment>
<dbReference type="AlphaFoldDB" id="A0A813IGN4"/>
<dbReference type="Proteomes" id="UP000626109">
    <property type="component" value="Unassembled WGS sequence"/>
</dbReference>